<dbReference type="PROSITE" id="PS51257">
    <property type="entry name" value="PROKAR_LIPOPROTEIN"/>
    <property type="match status" value="1"/>
</dbReference>
<evidence type="ECO:0000313" key="2">
    <source>
        <dbReference type="EMBL" id="KAK3852140.1"/>
    </source>
</evidence>
<keyword evidence="1" id="KW-1133">Transmembrane helix</keyword>
<reference evidence="2" key="1">
    <citation type="submission" date="2023-10" db="EMBL/GenBank/DDBJ databases">
        <title>Genome assemblies of two species of porcelain crab, Petrolisthes cinctipes and Petrolisthes manimaculis (Anomura: Porcellanidae).</title>
        <authorList>
            <person name="Angst P."/>
        </authorList>
    </citation>
    <scope>NUCLEOTIDE SEQUENCE</scope>
    <source>
        <strain evidence="2">PB745_01</strain>
        <tissue evidence="2">Gill</tissue>
    </source>
</reference>
<evidence type="ECO:0000313" key="3">
    <source>
        <dbReference type="Proteomes" id="UP001286313"/>
    </source>
</evidence>
<protein>
    <submittedName>
        <fullName evidence="2">Uncharacterized protein</fullName>
    </submittedName>
</protein>
<comment type="caution">
    <text evidence="2">The sequence shown here is derived from an EMBL/GenBank/DDBJ whole genome shotgun (WGS) entry which is preliminary data.</text>
</comment>
<proteinExistence type="predicted"/>
<feature type="transmembrane region" description="Helical" evidence="1">
    <location>
        <begin position="15"/>
        <end position="36"/>
    </location>
</feature>
<name>A0AAE1BK75_PETCI</name>
<organism evidence="2 3">
    <name type="scientific">Petrolisthes cinctipes</name>
    <name type="common">Flat porcelain crab</name>
    <dbReference type="NCBI Taxonomy" id="88211"/>
    <lineage>
        <taxon>Eukaryota</taxon>
        <taxon>Metazoa</taxon>
        <taxon>Ecdysozoa</taxon>
        <taxon>Arthropoda</taxon>
        <taxon>Crustacea</taxon>
        <taxon>Multicrustacea</taxon>
        <taxon>Malacostraca</taxon>
        <taxon>Eumalacostraca</taxon>
        <taxon>Eucarida</taxon>
        <taxon>Decapoda</taxon>
        <taxon>Pleocyemata</taxon>
        <taxon>Anomura</taxon>
        <taxon>Galatheoidea</taxon>
        <taxon>Porcellanidae</taxon>
        <taxon>Petrolisthes</taxon>
    </lineage>
</organism>
<dbReference type="EMBL" id="JAWQEG010007571">
    <property type="protein sequence ID" value="KAK3852140.1"/>
    <property type="molecule type" value="Genomic_DNA"/>
</dbReference>
<accession>A0AAE1BK75</accession>
<keyword evidence="1" id="KW-0812">Transmembrane</keyword>
<evidence type="ECO:0000256" key="1">
    <source>
        <dbReference type="SAM" id="Phobius"/>
    </source>
</evidence>
<gene>
    <name evidence="2" type="ORF">Pcinc_041262</name>
</gene>
<keyword evidence="1" id="KW-0472">Membrane</keyword>
<dbReference type="AlphaFoldDB" id="A0AAE1BK75"/>
<sequence length="194" mass="21623">MRYCISAKEQSAIEYIWFLVRCISVSGASTACHIIYMNRMRDKENVHLHYASGLDFFINNLENSSIQCRLNWPFPAFPEQDCIASSVFHANMLQAYSPILHSSILYHCMLKRKNGDYSTCPGRPHGMIEGQLKKDDPTPLPAMGNGTGLPTADRTTCSPWIMSLPLAFNSSPAMTQTPATLSPFSLATALSLWL</sequence>
<keyword evidence="3" id="KW-1185">Reference proteome</keyword>
<dbReference type="Proteomes" id="UP001286313">
    <property type="component" value="Unassembled WGS sequence"/>
</dbReference>